<organism evidence="2 3">
    <name type="scientific">Pyrrhoderma noxium</name>
    <dbReference type="NCBI Taxonomy" id="2282107"/>
    <lineage>
        <taxon>Eukaryota</taxon>
        <taxon>Fungi</taxon>
        <taxon>Dikarya</taxon>
        <taxon>Basidiomycota</taxon>
        <taxon>Agaricomycotina</taxon>
        <taxon>Agaricomycetes</taxon>
        <taxon>Hymenochaetales</taxon>
        <taxon>Hymenochaetaceae</taxon>
        <taxon>Pyrrhoderma</taxon>
    </lineage>
</organism>
<name>A0A286UHR8_9AGAM</name>
<dbReference type="InParanoid" id="A0A286UHR8"/>
<proteinExistence type="predicted"/>
<evidence type="ECO:0000256" key="1">
    <source>
        <dbReference type="SAM" id="MobiDB-lite"/>
    </source>
</evidence>
<comment type="caution">
    <text evidence="2">The sequence shown here is derived from an EMBL/GenBank/DDBJ whole genome shotgun (WGS) entry which is preliminary data.</text>
</comment>
<protein>
    <submittedName>
        <fullName evidence="2">Uncharacterized protein</fullName>
    </submittedName>
</protein>
<dbReference type="EMBL" id="NBII01000005">
    <property type="protein sequence ID" value="PAV19151.1"/>
    <property type="molecule type" value="Genomic_DNA"/>
</dbReference>
<sequence>MGKKSQTTRGAVSTPSSTSSSSPSSSRAAALKASDKQTNPRAVDKQKKKATNSPRASPSNSDTPSSSTLTLEYKLLKIEDLKPGDMFLVVHHSVPKNTDLFHWMIYVHLGANSSGRVLHATLFSPSGDPKGPFFWKFEMKPHTLWTQKLAYARYLGNFPDLTSKRMDEFKTFVKQNVPVPYIEYTGSSYATFTCRTWALEFTRFMRDGNYIGLPYSVGRLEKEMSEKGTAQAEKANACYKLEKTSKGTKATFPGYRPLIEGVKIVAASH</sequence>
<feature type="compositionally biased region" description="Polar residues" evidence="1">
    <location>
        <begin position="1"/>
        <end position="11"/>
    </location>
</feature>
<evidence type="ECO:0000313" key="2">
    <source>
        <dbReference type="EMBL" id="PAV19151.1"/>
    </source>
</evidence>
<dbReference type="AlphaFoldDB" id="A0A286UHR8"/>
<feature type="region of interest" description="Disordered" evidence="1">
    <location>
        <begin position="1"/>
        <end position="67"/>
    </location>
</feature>
<gene>
    <name evidence="2" type="ORF">PNOK_0599500</name>
</gene>
<accession>A0A286UHR8</accession>
<reference evidence="2 3" key="1">
    <citation type="journal article" date="2017" name="Mol. Ecol.">
        <title>Comparative and population genomic landscape of Phellinus noxius: A hypervariable fungus causing root rot in trees.</title>
        <authorList>
            <person name="Chung C.L."/>
            <person name="Lee T.J."/>
            <person name="Akiba M."/>
            <person name="Lee H.H."/>
            <person name="Kuo T.H."/>
            <person name="Liu D."/>
            <person name="Ke H.M."/>
            <person name="Yokoi T."/>
            <person name="Roa M.B."/>
            <person name="Lu M.J."/>
            <person name="Chang Y.Y."/>
            <person name="Ann P.J."/>
            <person name="Tsai J.N."/>
            <person name="Chen C.Y."/>
            <person name="Tzean S.S."/>
            <person name="Ota Y."/>
            <person name="Hattori T."/>
            <person name="Sahashi N."/>
            <person name="Liou R.F."/>
            <person name="Kikuchi T."/>
            <person name="Tsai I.J."/>
        </authorList>
    </citation>
    <scope>NUCLEOTIDE SEQUENCE [LARGE SCALE GENOMIC DNA]</scope>
    <source>
        <strain evidence="2 3">FFPRI411160</strain>
    </source>
</reference>
<feature type="compositionally biased region" description="Low complexity" evidence="1">
    <location>
        <begin position="13"/>
        <end position="26"/>
    </location>
</feature>
<keyword evidence="3" id="KW-1185">Reference proteome</keyword>
<evidence type="ECO:0000313" key="3">
    <source>
        <dbReference type="Proteomes" id="UP000217199"/>
    </source>
</evidence>
<feature type="compositionally biased region" description="Low complexity" evidence="1">
    <location>
        <begin position="57"/>
        <end position="67"/>
    </location>
</feature>
<dbReference type="Proteomes" id="UP000217199">
    <property type="component" value="Unassembled WGS sequence"/>
</dbReference>